<sequence>MGLFSLLSTVFSSQAIVDPTEGHLESGSLSSFGPQTKGEYYYFVAELQGGSTPASVAQGLSAEFVRQGTPGNKYLFRKFKPANVTNHTMRDQVSLEYNAPRLIENTSTPGSVQMPSQIRSLEVYSQKERTQSLFRRDSSLNTYYEETVKKLTFKDPGFKYQWHLV</sequence>
<name>A0ACC2UF98_9FUNG</name>
<accession>A0ACC2UF98</accession>
<evidence type="ECO:0000313" key="1">
    <source>
        <dbReference type="EMBL" id="KAJ9085401.1"/>
    </source>
</evidence>
<protein>
    <submittedName>
        <fullName evidence="1">Uncharacterized protein</fullName>
    </submittedName>
</protein>
<dbReference type="EMBL" id="QTSX02000765">
    <property type="protein sequence ID" value="KAJ9085401.1"/>
    <property type="molecule type" value="Genomic_DNA"/>
</dbReference>
<comment type="caution">
    <text evidence="1">The sequence shown here is derived from an EMBL/GenBank/DDBJ whole genome shotgun (WGS) entry which is preliminary data.</text>
</comment>
<keyword evidence="2" id="KW-1185">Reference proteome</keyword>
<evidence type="ECO:0000313" key="2">
    <source>
        <dbReference type="Proteomes" id="UP001165960"/>
    </source>
</evidence>
<proteinExistence type="predicted"/>
<gene>
    <name evidence="1" type="ORF">DSO57_1014409</name>
</gene>
<organism evidence="1 2">
    <name type="scientific">Entomophthora muscae</name>
    <dbReference type="NCBI Taxonomy" id="34485"/>
    <lineage>
        <taxon>Eukaryota</taxon>
        <taxon>Fungi</taxon>
        <taxon>Fungi incertae sedis</taxon>
        <taxon>Zoopagomycota</taxon>
        <taxon>Entomophthoromycotina</taxon>
        <taxon>Entomophthoromycetes</taxon>
        <taxon>Entomophthorales</taxon>
        <taxon>Entomophthoraceae</taxon>
        <taxon>Entomophthora</taxon>
    </lineage>
</organism>
<dbReference type="Proteomes" id="UP001165960">
    <property type="component" value="Unassembled WGS sequence"/>
</dbReference>
<reference evidence="1" key="1">
    <citation type="submission" date="2022-04" db="EMBL/GenBank/DDBJ databases">
        <title>Genome of the entomopathogenic fungus Entomophthora muscae.</title>
        <authorList>
            <person name="Elya C."/>
            <person name="Lovett B.R."/>
            <person name="Lee E."/>
            <person name="Macias A.M."/>
            <person name="Hajek A.E."/>
            <person name="De Bivort B.L."/>
            <person name="Kasson M.T."/>
            <person name="De Fine Licht H.H."/>
            <person name="Stajich J.E."/>
        </authorList>
    </citation>
    <scope>NUCLEOTIDE SEQUENCE</scope>
    <source>
        <strain evidence="1">Berkeley</strain>
    </source>
</reference>